<name>A0AAW1GIM8_SAPOF</name>
<dbReference type="GO" id="GO:0016614">
    <property type="term" value="F:oxidoreductase activity, acting on CH-OH group of donors"/>
    <property type="evidence" value="ECO:0007669"/>
    <property type="project" value="UniProtKB-ARBA"/>
</dbReference>
<accession>A0AAW1GIM8</accession>
<dbReference type="PRINTS" id="PR00081">
    <property type="entry name" value="GDHRDH"/>
</dbReference>
<dbReference type="FunFam" id="3.40.50.720:FF:000084">
    <property type="entry name" value="Short-chain dehydrogenase reductase"/>
    <property type="match status" value="1"/>
</dbReference>
<evidence type="ECO:0000256" key="3">
    <source>
        <dbReference type="SAM" id="MobiDB-lite"/>
    </source>
</evidence>
<dbReference type="PANTHER" id="PTHR48107:SF30">
    <property type="entry name" value="GLUCOSE AND RIBITOL DEHYDROGENASE-LIKE ISOFORM X1"/>
    <property type="match status" value="1"/>
</dbReference>
<dbReference type="EMBL" id="JBDFQZ010000014">
    <property type="protein sequence ID" value="KAK9664803.1"/>
    <property type="molecule type" value="Genomic_DNA"/>
</dbReference>
<dbReference type="Pfam" id="PF13561">
    <property type="entry name" value="adh_short_C2"/>
    <property type="match status" value="1"/>
</dbReference>
<reference evidence="4" key="1">
    <citation type="submission" date="2024-03" db="EMBL/GenBank/DDBJ databases">
        <title>WGS assembly of Saponaria officinalis var. Norfolk2.</title>
        <authorList>
            <person name="Jenkins J."/>
            <person name="Shu S."/>
            <person name="Grimwood J."/>
            <person name="Barry K."/>
            <person name="Goodstein D."/>
            <person name="Schmutz J."/>
            <person name="Leebens-Mack J."/>
            <person name="Osbourn A."/>
        </authorList>
    </citation>
    <scope>NUCLEOTIDE SEQUENCE [LARGE SCALE GENOMIC DNA]</scope>
    <source>
        <strain evidence="4">JIC</strain>
    </source>
</reference>
<comment type="caution">
    <text evidence="4">The sequence shown here is derived from an EMBL/GenBank/DDBJ whole genome shotgun (WGS) entry which is preliminary data.</text>
</comment>
<gene>
    <name evidence="4" type="ORF">RND81_14G069600</name>
</gene>
<protein>
    <submittedName>
        <fullName evidence="4">Uncharacterized protein</fullName>
    </submittedName>
</protein>
<proteinExistence type="inferred from homology"/>
<dbReference type="PRINTS" id="PR00080">
    <property type="entry name" value="SDRFAMILY"/>
</dbReference>
<dbReference type="InterPro" id="IPR036291">
    <property type="entry name" value="NAD(P)-bd_dom_sf"/>
</dbReference>
<evidence type="ECO:0000313" key="4">
    <source>
        <dbReference type="EMBL" id="KAK9664803.1"/>
    </source>
</evidence>
<feature type="region of interest" description="Disordered" evidence="3">
    <location>
        <begin position="1"/>
        <end position="22"/>
    </location>
</feature>
<sequence length="283" mass="30587">MASEIAKFPEQEQDTQPGKQSAKEINLEKGKVALVTGGDSGIGRAICYYFALEGASVAFTYVEGIEDKDTNDTLALICKAKSHNASDPLAIPSDLKYEENCEKVVNEVVKYFGHIDVLVNNAAVQFCALSIEDITEEQLRTTFETNIFAYFFMTRHSLKHMKKGSSIINTASQAAYKGNKTAIDYSSTKGVIVSFTRSLALQLIKRGIRVNGVAPGPIWTPLQVAKGSLPKGGIPNFGSKTPFGRPGQPYELAPSYVFLASNDCSSYMSGQVLHPNGGTIVNG</sequence>
<organism evidence="4 5">
    <name type="scientific">Saponaria officinalis</name>
    <name type="common">Common soapwort</name>
    <name type="synonym">Lychnis saponaria</name>
    <dbReference type="NCBI Taxonomy" id="3572"/>
    <lineage>
        <taxon>Eukaryota</taxon>
        <taxon>Viridiplantae</taxon>
        <taxon>Streptophyta</taxon>
        <taxon>Embryophyta</taxon>
        <taxon>Tracheophyta</taxon>
        <taxon>Spermatophyta</taxon>
        <taxon>Magnoliopsida</taxon>
        <taxon>eudicotyledons</taxon>
        <taxon>Gunneridae</taxon>
        <taxon>Pentapetalae</taxon>
        <taxon>Caryophyllales</taxon>
        <taxon>Caryophyllaceae</taxon>
        <taxon>Caryophylleae</taxon>
        <taxon>Saponaria</taxon>
    </lineage>
</organism>
<keyword evidence="5" id="KW-1185">Reference proteome</keyword>
<evidence type="ECO:0000256" key="2">
    <source>
        <dbReference type="ARBA" id="ARBA00023002"/>
    </source>
</evidence>
<dbReference type="PANTHER" id="PTHR48107">
    <property type="entry name" value="NADPH-DEPENDENT ALDEHYDE REDUCTASE-LIKE PROTEIN, CHLOROPLASTIC-RELATED"/>
    <property type="match status" value="1"/>
</dbReference>
<dbReference type="Proteomes" id="UP001443914">
    <property type="component" value="Unassembled WGS sequence"/>
</dbReference>
<dbReference type="Gene3D" id="3.40.50.720">
    <property type="entry name" value="NAD(P)-binding Rossmann-like Domain"/>
    <property type="match status" value="1"/>
</dbReference>
<evidence type="ECO:0000313" key="5">
    <source>
        <dbReference type="Proteomes" id="UP001443914"/>
    </source>
</evidence>
<evidence type="ECO:0000256" key="1">
    <source>
        <dbReference type="ARBA" id="ARBA00006484"/>
    </source>
</evidence>
<dbReference type="InterPro" id="IPR002347">
    <property type="entry name" value="SDR_fam"/>
</dbReference>
<keyword evidence="2" id="KW-0560">Oxidoreductase</keyword>
<dbReference type="SUPFAM" id="SSF51735">
    <property type="entry name" value="NAD(P)-binding Rossmann-fold domains"/>
    <property type="match status" value="1"/>
</dbReference>
<comment type="similarity">
    <text evidence="1">Belongs to the short-chain dehydrogenases/reductases (SDR) family.</text>
</comment>
<dbReference type="AlphaFoldDB" id="A0AAW1GIM8"/>